<accession>A0A140GQ44</accession>
<dbReference type="InterPro" id="IPR001584">
    <property type="entry name" value="Integrase_cat-core"/>
</dbReference>
<dbReference type="Pfam" id="PF00665">
    <property type="entry name" value="rve"/>
    <property type="match status" value="1"/>
</dbReference>
<dbReference type="Proteomes" id="UP000070260">
    <property type="component" value="Plasmid pJFP838C"/>
</dbReference>
<keyword evidence="2" id="KW-0614">Plasmid</keyword>
<evidence type="ECO:0000313" key="2">
    <source>
        <dbReference type="EMBL" id="AMN30653.1"/>
    </source>
</evidence>
<dbReference type="SUPFAM" id="SSF53098">
    <property type="entry name" value="Ribonuclease H-like"/>
    <property type="match status" value="1"/>
</dbReference>
<dbReference type="PATRIC" id="fig|1502.177.peg.3774"/>
<dbReference type="InterPro" id="IPR050900">
    <property type="entry name" value="Transposase_IS3/IS150/IS904"/>
</dbReference>
<reference evidence="2 3" key="1">
    <citation type="journal article" date="2016" name="PLoS ONE">
        <title>Plasmid Characterization and Chromosome Analysis of Two netF+ Clostridium perfringens Isolates Associated with Foal and Canine Necrotizing Enteritis.</title>
        <authorList>
            <person name="Mehdizadeh Gohari I."/>
            <person name="Kropinski A.M."/>
            <person name="Weese S.J."/>
            <person name="Parreira V.R."/>
            <person name="Whitehead A.E."/>
            <person name="Boerlin P."/>
            <person name="Prescott J.F."/>
        </authorList>
    </citation>
    <scope>NUCLEOTIDE SEQUENCE [LARGE SCALE GENOMIC DNA]</scope>
    <source>
        <strain evidence="2 3">JP838</strain>
        <plasmid evidence="3">Plasmid pJFP838C</plasmid>
    </source>
</reference>
<organism evidence="2 3">
    <name type="scientific">Clostridium perfringens</name>
    <dbReference type="NCBI Taxonomy" id="1502"/>
    <lineage>
        <taxon>Bacteria</taxon>
        <taxon>Bacillati</taxon>
        <taxon>Bacillota</taxon>
        <taxon>Clostridia</taxon>
        <taxon>Eubacteriales</taxon>
        <taxon>Clostridiaceae</taxon>
        <taxon>Clostridium</taxon>
    </lineage>
</organism>
<dbReference type="GO" id="GO:0015074">
    <property type="term" value="P:DNA integration"/>
    <property type="evidence" value="ECO:0007669"/>
    <property type="project" value="InterPro"/>
</dbReference>
<sequence length="141" mass="16474">MINVRDKFFIIRELSCKYTLKLLYNIASVSRSGYYKWLNKGNKGKKDISYSELENKILEKYVTDITYLFYGDYKKKAYLSAIKDLFNSEIVAYNVSKHLDLSFVLETVNIAVKRNKNSINGLILHSYQGIHYTSKTYQALL</sequence>
<proteinExistence type="predicted"/>
<gene>
    <name evidence="2" type="ORF">JFP838_pC0071</name>
</gene>
<dbReference type="AlphaFoldDB" id="A0A140GQ44"/>
<dbReference type="RefSeq" id="WP_162485253.1">
    <property type="nucleotide sequence ID" value="NZ_CATNZO010000003.1"/>
</dbReference>
<dbReference type="PANTHER" id="PTHR46889:SF5">
    <property type="entry name" value="INTEGRASE PROTEIN"/>
    <property type="match status" value="1"/>
</dbReference>
<evidence type="ECO:0000259" key="1">
    <source>
        <dbReference type="Pfam" id="PF00665"/>
    </source>
</evidence>
<geneLocation type="plasmid" evidence="2 3">
    <name>pJFP838C</name>
</geneLocation>
<evidence type="ECO:0000313" key="3">
    <source>
        <dbReference type="Proteomes" id="UP000070260"/>
    </source>
</evidence>
<protein>
    <submittedName>
        <fullName evidence="2">Transposase</fullName>
    </submittedName>
</protein>
<dbReference type="EMBL" id="CP013040">
    <property type="protein sequence ID" value="AMN30653.1"/>
    <property type="molecule type" value="Genomic_DNA"/>
</dbReference>
<name>A0A140GQ44_CLOPF</name>
<dbReference type="PANTHER" id="PTHR46889">
    <property type="entry name" value="TRANSPOSASE INSF FOR INSERTION SEQUENCE IS3B-RELATED"/>
    <property type="match status" value="1"/>
</dbReference>
<dbReference type="InterPro" id="IPR012337">
    <property type="entry name" value="RNaseH-like_sf"/>
</dbReference>
<feature type="domain" description="Integrase catalytic" evidence="1">
    <location>
        <begin position="59"/>
        <end position="141"/>
    </location>
</feature>